<proteinExistence type="inferred from homology"/>
<evidence type="ECO:0000259" key="8">
    <source>
        <dbReference type="Pfam" id="PF16363"/>
    </source>
</evidence>
<dbReference type="Pfam" id="PF16363">
    <property type="entry name" value="GDP_Man_Dehyd"/>
    <property type="match status" value="1"/>
</dbReference>
<evidence type="ECO:0000256" key="6">
    <source>
        <dbReference type="ARBA" id="ARBA00023239"/>
    </source>
</evidence>
<dbReference type="EMBL" id="JAKNCT010000006">
    <property type="protein sequence ID" value="MCG5031007.1"/>
    <property type="molecule type" value="Genomic_DNA"/>
</dbReference>
<keyword evidence="6 7" id="KW-0456">Lyase</keyword>
<comment type="caution">
    <text evidence="9">The sequence shown here is derived from an EMBL/GenBank/DDBJ whole genome shotgun (WGS) entry which is preliminary data.</text>
</comment>
<evidence type="ECO:0000256" key="2">
    <source>
        <dbReference type="ARBA" id="ARBA00001911"/>
    </source>
</evidence>
<dbReference type="EC" id="4.2.1.46" evidence="4 7"/>
<dbReference type="SUPFAM" id="SSF51735">
    <property type="entry name" value="NAD(P)-binding Rossmann-fold domains"/>
    <property type="match status" value="1"/>
</dbReference>
<dbReference type="InterPro" id="IPR016040">
    <property type="entry name" value="NAD(P)-bd_dom"/>
</dbReference>
<dbReference type="CDD" id="cd05246">
    <property type="entry name" value="dTDP_GD_SDR_e"/>
    <property type="match status" value="1"/>
</dbReference>
<gene>
    <name evidence="9" type="primary">rfbB</name>
    <name evidence="9" type="ORF">MAF45_06040</name>
</gene>
<evidence type="ECO:0000256" key="1">
    <source>
        <dbReference type="ARBA" id="ARBA00001539"/>
    </source>
</evidence>
<reference evidence="9 10" key="1">
    <citation type="submission" date="2022-02" db="EMBL/GenBank/DDBJ databases">
        <title>Mesosutterella porci, a novel member of the family Sutterellaceae from pig feces.</title>
        <authorList>
            <person name="Wylensek D."/>
            <person name="Clavel T."/>
        </authorList>
    </citation>
    <scope>NUCLEOTIDE SEQUENCE [LARGE SCALE GENOMIC DNA]</scope>
    <source>
        <strain evidence="10">oilRF-744-wt-GAM-9</strain>
    </source>
</reference>
<comment type="similarity">
    <text evidence="3 7">Belongs to the NAD(P)-dependent epimerase/dehydratase family. dTDP-glucose dehydratase subfamily.</text>
</comment>
<dbReference type="GO" id="GO:0008460">
    <property type="term" value="F:dTDP-glucose 4,6-dehydratase activity"/>
    <property type="evidence" value="ECO:0007669"/>
    <property type="project" value="UniProtKB-EC"/>
</dbReference>
<evidence type="ECO:0000313" key="10">
    <source>
        <dbReference type="Proteomes" id="UP001297600"/>
    </source>
</evidence>
<evidence type="ECO:0000256" key="7">
    <source>
        <dbReference type="RuleBase" id="RU004473"/>
    </source>
</evidence>
<comment type="catalytic activity">
    <reaction evidence="1 7">
        <text>dTDP-alpha-D-glucose = dTDP-4-dehydro-6-deoxy-alpha-D-glucose + H2O</text>
        <dbReference type="Rhea" id="RHEA:17221"/>
        <dbReference type="ChEBI" id="CHEBI:15377"/>
        <dbReference type="ChEBI" id="CHEBI:57477"/>
        <dbReference type="ChEBI" id="CHEBI:57649"/>
        <dbReference type="EC" id="4.2.1.46"/>
    </reaction>
</comment>
<dbReference type="InterPro" id="IPR036291">
    <property type="entry name" value="NAD(P)-bd_dom_sf"/>
</dbReference>
<organism evidence="9 10">
    <name type="scientific">Mesosutterella porci</name>
    <dbReference type="NCBI Taxonomy" id="2915351"/>
    <lineage>
        <taxon>Bacteria</taxon>
        <taxon>Pseudomonadati</taxon>
        <taxon>Pseudomonadota</taxon>
        <taxon>Betaproteobacteria</taxon>
        <taxon>Burkholderiales</taxon>
        <taxon>Sutterellaceae</taxon>
        <taxon>Mesosutterella</taxon>
    </lineage>
</organism>
<dbReference type="PANTHER" id="PTHR43000">
    <property type="entry name" value="DTDP-D-GLUCOSE 4,6-DEHYDRATASE-RELATED"/>
    <property type="match status" value="1"/>
</dbReference>
<name>A0ABS9MR62_9BURK</name>
<dbReference type="NCBIfam" id="TIGR01181">
    <property type="entry name" value="dTDP_gluc_dehyt"/>
    <property type="match status" value="1"/>
</dbReference>
<dbReference type="InterPro" id="IPR005888">
    <property type="entry name" value="dTDP_Gluc_deHydtase"/>
</dbReference>
<dbReference type="Gene3D" id="3.90.25.10">
    <property type="entry name" value="UDP-galactose 4-epimerase, domain 1"/>
    <property type="match status" value="1"/>
</dbReference>
<feature type="domain" description="NAD(P)-binding" evidence="8">
    <location>
        <begin position="9"/>
        <end position="326"/>
    </location>
</feature>
<evidence type="ECO:0000256" key="4">
    <source>
        <dbReference type="ARBA" id="ARBA00011990"/>
    </source>
</evidence>
<sequence length="341" mass="37429">MTAFERTILVTGGAGFIGSNFIFGLERRRPEIRVIDLDLLTYAAHPQIWEAQKAMPGVVPVRGDICDTALVAPLLERFDVTGIIHFAAESHVDNSISNPQGFVRTNVLGTASLLTAAVRVWKKKGVLGSARFHHVSTDEVYGALGPEGFFVESTPYAPSSPYSASKASSDLLVRAFGRTYGLNYTISNCSNNFGPWQHAEKLIPTVIRKALAGEPVPIYGTGANVRDWLWVGDHCRAIESIFFDAAPGETFNVGGHGERGNLEMARSICALLDRLSPRPDGRPYAAQIAFVSDRPGHDFRYAIDPSKIERELGWRPGLTFEQALERTVRWYLGEGRALLSP</sequence>
<dbReference type="RefSeq" id="WP_237978660.1">
    <property type="nucleotide sequence ID" value="NZ_JAKNCT010000006.1"/>
</dbReference>
<dbReference type="Proteomes" id="UP001297600">
    <property type="component" value="Unassembled WGS sequence"/>
</dbReference>
<evidence type="ECO:0000256" key="5">
    <source>
        <dbReference type="ARBA" id="ARBA00023027"/>
    </source>
</evidence>
<comment type="cofactor">
    <cofactor evidence="2 7">
        <name>NAD(+)</name>
        <dbReference type="ChEBI" id="CHEBI:57540"/>
    </cofactor>
</comment>
<dbReference type="Gene3D" id="3.40.50.720">
    <property type="entry name" value="NAD(P)-binding Rossmann-like Domain"/>
    <property type="match status" value="1"/>
</dbReference>
<accession>A0ABS9MR62</accession>
<keyword evidence="5" id="KW-0520">NAD</keyword>
<evidence type="ECO:0000313" key="9">
    <source>
        <dbReference type="EMBL" id="MCG5031007.1"/>
    </source>
</evidence>
<keyword evidence="10" id="KW-1185">Reference proteome</keyword>
<protein>
    <recommendedName>
        <fullName evidence="4 7">dTDP-glucose 4,6-dehydratase</fullName>
        <ecNumber evidence="4 7">4.2.1.46</ecNumber>
    </recommendedName>
</protein>
<evidence type="ECO:0000256" key="3">
    <source>
        <dbReference type="ARBA" id="ARBA00008178"/>
    </source>
</evidence>